<protein>
    <submittedName>
        <fullName evidence="2">Tetratricopeptide repeat protein</fullName>
    </submittedName>
</protein>
<proteinExistence type="predicted"/>
<dbReference type="PANTHER" id="PTHR44523:SF1">
    <property type="entry name" value="TETRATRICOPEPTIDE REPEAT PROTEIN 13"/>
    <property type="match status" value="1"/>
</dbReference>
<dbReference type="Pfam" id="PF13432">
    <property type="entry name" value="TPR_16"/>
    <property type="match status" value="3"/>
</dbReference>
<feature type="repeat" description="TPR" evidence="1">
    <location>
        <begin position="442"/>
        <end position="475"/>
    </location>
</feature>
<dbReference type="SMART" id="SM00028">
    <property type="entry name" value="TPR"/>
    <property type="match status" value="6"/>
</dbReference>
<comment type="caution">
    <text evidence="2">The sequence shown here is derived from an EMBL/GenBank/DDBJ whole genome shotgun (WGS) entry which is preliminary data.</text>
</comment>
<name>A0A4Y8ZTC4_9SPHN</name>
<dbReference type="InterPro" id="IPR019734">
    <property type="entry name" value="TPR_rpt"/>
</dbReference>
<dbReference type="Proteomes" id="UP000298213">
    <property type="component" value="Unassembled WGS sequence"/>
</dbReference>
<dbReference type="PROSITE" id="PS50005">
    <property type="entry name" value="TPR"/>
    <property type="match status" value="1"/>
</dbReference>
<dbReference type="SUPFAM" id="SSF81901">
    <property type="entry name" value="HCP-like"/>
    <property type="match status" value="1"/>
</dbReference>
<dbReference type="PANTHER" id="PTHR44523">
    <property type="entry name" value="TETRATRICOPEPTIDE REPEAT PROTEIN 13"/>
    <property type="match status" value="1"/>
</dbReference>
<keyword evidence="1" id="KW-0802">TPR repeat</keyword>
<evidence type="ECO:0000313" key="2">
    <source>
        <dbReference type="EMBL" id="TFI59270.1"/>
    </source>
</evidence>
<dbReference type="AlphaFoldDB" id="A0A4Y8ZTC4"/>
<dbReference type="Gene3D" id="1.25.40.10">
    <property type="entry name" value="Tetratricopeptide repeat domain"/>
    <property type="match status" value="2"/>
</dbReference>
<keyword evidence="3" id="KW-1185">Reference proteome</keyword>
<reference evidence="2 3" key="1">
    <citation type="submission" date="2019-03" db="EMBL/GenBank/DDBJ databases">
        <title>Genome sequence of Sphingomonas sp. 17J27-24.</title>
        <authorList>
            <person name="Kim M."/>
            <person name="Maeng S."/>
            <person name="Sathiyaraj S."/>
        </authorList>
    </citation>
    <scope>NUCLEOTIDE SEQUENCE [LARGE SCALE GENOMIC DNA]</scope>
    <source>
        <strain evidence="2 3">17J27-24</strain>
    </source>
</reference>
<dbReference type="InterPro" id="IPR011990">
    <property type="entry name" value="TPR-like_helical_dom_sf"/>
</dbReference>
<dbReference type="SUPFAM" id="SSF48452">
    <property type="entry name" value="TPR-like"/>
    <property type="match status" value="1"/>
</dbReference>
<dbReference type="OrthoDB" id="9766710at2"/>
<evidence type="ECO:0000313" key="3">
    <source>
        <dbReference type="Proteomes" id="UP000298213"/>
    </source>
</evidence>
<organism evidence="2 3">
    <name type="scientific">Sphingomonas parva</name>
    <dbReference type="NCBI Taxonomy" id="2555898"/>
    <lineage>
        <taxon>Bacteria</taxon>
        <taxon>Pseudomonadati</taxon>
        <taxon>Pseudomonadota</taxon>
        <taxon>Alphaproteobacteria</taxon>
        <taxon>Sphingomonadales</taxon>
        <taxon>Sphingomonadaceae</taxon>
        <taxon>Sphingomonas</taxon>
    </lineage>
</organism>
<dbReference type="EMBL" id="SPDV01000008">
    <property type="protein sequence ID" value="TFI59270.1"/>
    <property type="molecule type" value="Genomic_DNA"/>
</dbReference>
<sequence>MEEGDALAAYARALAADSFGAQRQAIAGYAAALDLAPDNEVLAARALEEALAAGDQPLAVRAAKVLEARNKLGPDARLVLLADAVRRKDWRAAGLNADRMAEDRVFVFTAPLLHAWIAVGTGKGDPVAPIVAAARDPLATAYGAEQRPLLLIAAGRTKEGLAALAPLIEGKEPRAERLRLAAAALLARKKARKDALALLPEDQPSFARARSLIARGKPLIEGDLAAWGISSFLVRIAADLRGQEVPALAFNLARIATFAAPRNSEAWLATAEMLAGRGQNEAALAALAQVPADDLLGQAAMDRRLSLLVENGNAESALADARAAAEAQPNSPAAWTRLADLFAKLEQHREAADAYGKALQAIAAGAESDTPEWALWLLSGAELSRAGDWERGKTALQRAYTLAPQQPVVLNHLGYSQLERRENLDEAERLIREASKLDPDSAAITDSLGWALYVRGDYSRAIELLERAAKGEPADSAINEHLGDAYYSAGRRYEARYAWQAALIYAEAEAAERLRAKILRGLHPELAAP</sequence>
<evidence type="ECO:0000256" key="1">
    <source>
        <dbReference type="PROSITE-ProRule" id="PRU00339"/>
    </source>
</evidence>
<gene>
    <name evidence="2" type="ORF">E2493_05355</name>
</gene>
<accession>A0A4Y8ZTC4</accession>
<dbReference type="RefSeq" id="WP_135084493.1">
    <property type="nucleotide sequence ID" value="NZ_SPDV01000008.1"/>
</dbReference>